<proteinExistence type="predicted"/>
<dbReference type="Gene3D" id="3.30.730.10">
    <property type="entry name" value="AP2/ERF domain"/>
    <property type="match status" value="1"/>
</dbReference>
<dbReference type="Proteomes" id="UP000823842">
    <property type="component" value="Unassembled WGS sequence"/>
</dbReference>
<reference evidence="5" key="2">
    <citation type="submission" date="2021-04" db="EMBL/GenBank/DDBJ databases">
        <authorList>
            <person name="Gilroy R."/>
        </authorList>
    </citation>
    <scope>NUCLEOTIDE SEQUENCE</scope>
    <source>
        <strain evidence="5">ChiSjej1B19-5720</strain>
    </source>
</reference>
<dbReference type="GO" id="GO:0003677">
    <property type="term" value="F:DNA binding"/>
    <property type="evidence" value="ECO:0007669"/>
    <property type="project" value="UniProtKB-KW"/>
</dbReference>
<reference evidence="5" key="1">
    <citation type="journal article" date="2021" name="PeerJ">
        <title>Extensive microbial diversity within the chicken gut microbiome revealed by metagenomics and culture.</title>
        <authorList>
            <person name="Gilroy R."/>
            <person name="Ravi A."/>
            <person name="Getino M."/>
            <person name="Pursley I."/>
            <person name="Horton D.L."/>
            <person name="Alikhan N.F."/>
            <person name="Baker D."/>
            <person name="Gharbi K."/>
            <person name="Hall N."/>
            <person name="Watson M."/>
            <person name="Adriaenssens E.M."/>
            <person name="Foster-Nyarko E."/>
            <person name="Jarju S."/>
            <person name="Secka A."/>
            <person name="Antonio M."/>
            <person name="Oren A."/>
            <person name="Chaudhuri R.R."/>
            <person name="La Ragione R."/>
            <person name="Hildebrand F."/>
            <person name="Pallen M.J."/>
        </authorList>
    </citation>
    <scope>NUCLEOTIDE SEQUENCE</scope>
    <source>
        <strain evidence="5">ChiSjej1B19-5720</strain>
    </source>
</reference>
<dbReference type="SUPFAM" id="SSF54171">
    <property type="entry name" value="DNA-binding domain"/>
    <property type="match status" value="1"/>
</dbReference>
<feature type="domain" description="AP2/ERF" evidence="4">
    <location>
        <begin position="17"/>
        <end position="71"/>
    </location>
</feature>
<sequence>MPSILETRKINNNNTSGVRGVSYRKNRGKWRAYIKIKRKNIHLGNFDTKEDAIAARKAAEEKWFGPYRDSH</sequence>
<evidence type="ECO:0000313" key="5">
    <source>
        <dbReference type="EMBL" id="HJB28112.1"/>
    </source>
</evidence>
<dbReference type="PROSITE" id="PS51032">
    <property type="entry name" value="AP2_ERF"/>
    <property type="match status" value="1"/>
</dbReference>
<evidence type="ECO:0000256" key="1">
    <source>
        <dbReference type="ARBA" id="ARBA00023015"/>
    </source>
</evidence>
<accession>A0A9D2LRN4</accession>
<dbReference type="InterPro" id="IPR001471">
    <property type="entry name" value="AP2/ERF_dom"/>
</dbReference>
<dbReference type="InterPro" id="IPR016177">
    <property type="entry name" value="DNA-bd_dom_sf"/>
</dbReference>
<name>A0A9D2LRN4_9FIRM</name>
<comment type="caution">
    <text evidence="5">The sequence shown here is derived from an EMBL/GenBank/DDBJ whole genome shotgun (WGS) entry which is preliminary data.</text>
</comment>
<keyword evidence="1" id="KW-0805">Transcription regulation</keyword>
<evidence type="ECO:0000256" key="3">
    <source>
        <dbReference type="ARBA" id="ARBA00023163"/>
    </source>
</evidence>
<dbReference type="Pfam" id="PF00847">
    <property type="entry name" value="AP2"/>
    <property type="match status" value="1"/>
</dbReference>
<evidence type="ECO:0000256" key="2">
    <source>
        <dbReference type="ARBA" id="ARBA00023125"/>
    </source>
</evidence>
<keyword evidence="3" id="KW-0804">Transcription</keyword>
<evidence type="ECO:0000259" key="4">
    <source>
        <dbReference type="PROSITE" id="PS51032"/>
    </source>
</evidence>
<gene>
    <name evidence="5" type="ORF">IAA06_04875</name>
</gene>
<dbReference type="InterPro" id="IPR036955">
    <property type="entry name" value="AP2/ERF_dom_sf"/>
</dbReference>
<dbReference type="AlphaFoldDB" id="A0A9D2LRN4"/>
<protein>
    <submittedName>
        <fullName evidence="5">AP2 domain-containing protein</fullName>
    </submittedName>
</protein>
<keyword evidence="2" id="KW-0238">DNA-binding</keyword>
<dbReference type="EMBL" id="DWYZ01000094">
    <property type="protein sequence ID" value="HJB28112.1"/>
    <property type="molecule type" value="Genomic_DNA"/>
</dbReference>
<evidence type="ECO:0000313" key="6">
    <source>
        <dbReference type="Proteomes" id="UP000823842"/>
    </source>
</evidence>
<dbReference type="GO" id="GO:0003700">
    <property type="term" value="F:DNA-binding transcription factor activity"/>
    <property type="evidence" value="ECO:0007669"/>
    <property type="project" value="InterPro"/>
</dbReference>
<organism evidence="5 6">
    <name type="scientific">Candidatus Blautia faecavium</name>
    <dbReference type="NCBI Taxonomy" id="2838487"/>
    <lineage>
        <taxon>Bacteria</taxon>
        <taxon>Bacillati</taxon>
        <taxon>Bacillota</taxon>
        <taxon>Clostridia</taxon>
        <taxon>Lachnospirales</taxon>
        <taxon>Lachnospiraceae</taxon>
        <taxon>Blautia</taxon>
    </lineage>
</organism>